<gene>
    <name evidence="1" type="ORF">LCGC14_1614250</name>
</gene>
<organism evidence="1">
    <name type="scientific">marine sediment metagenome</name>
    <dbReference type="NCBI Taxonomy" id="412755"/>
    <lineage>
        <taxon>unclassified sequences</taxon>
        <taxon>metagenomes</taxon>
        <taxon>ecological metagenomes</taxon>
    </lineage>
</organism>
<protein>
    <submittedName>
        <fullName evidence="1">Uncharacterized protein</fullName>
    </submittedName>
</protein>
<dbReference type="AlphaFoldDB" id="A0A0F9I7P4"/>
<accession>A0A0F9I7P4</accession>
<sequence length="66" mass="6827">MTVDLLKSKKFFAAVLASLLALIGLLNGLSPVEVALVVAPLTGYATLGQGLADFGKERGKVKNGKL</sequence>
<reference evidence="1" key="1">
    <citation type="journal article" date="2015" name="Nature">
        <title>Complex archaea that bridge the gap between prokaryotes and eukaryotes.</title>
        <authorList>
            <person name="Spang A."/>
            <person name="Saw J.H."/>
            <person name="Jorgensen S.L."/>
            <person name="Zaremba-Niedzwiedzka K."/>
            <person name="Martijn J."/>
            <person name="Lind A.E."/>
            <person name="van Eijk R."/>
            <person name="Schleper C."/>
            <person name="Guy L."/>
            <person name="Ettema T.J."/>
        </authorList>
    </citation>
    <scope>NUCLEOTIDE SEQUENCE</scope>
</reference>
<proteinExistence type="predicted"/>
<evidence type="ECO:0000313" key="1">
    <source>
        <dbReference type="EMBL" id="KKM23527.1"/>
    </source>
</evidence>
<name>A0A0F9I7P4_9ZZZZ</name>
<dbReference type="EMBL" id="LAZR01013106">
    <property type="protein sequence ID" value="KKM23527.1"/>
    <property type="molecule type" value="Genomic_DNA"/>
</dbReference>
<comment type="caution">
    <text evidence="1">The sequence shown here is derived from an EMBL/GenBank/DDBJ whole genome shotgun (WGS) entry which is preliminary data.</text>
</comment>